<dbReference type="GO" id="GO:0002143">
    <property type="term" value="P:tRNA wobble position uridine thiolation"/>
    <property type="evidence" value="ECO:0007669"/>
    <property type="project" value="InterPro"/>
</dbReference>
<dbReference type="Pfam" id="PF04077">
    <property type="entry name" value="DsrH"/>
    <property type="match status" value="1"/>
</dbReference>
<keyword evidence="1" id="KW-0808">Transferase</keyword>
<dbReference type="PANTHER" id="PTHR37526">
    <property type="entry name" value="PROTEIN TUSB"/>
    <property type="match status" value="1"/>
</dbReference>
<dbReference type="Proteomes" id="UP000463138">
    <property type="component" value="Unassembled WGS sequence"/>
</dbReference>
<proteinExistence type="predicted"/>
<dbReference type="NCBIfam" id="TIGR03011">
    <property type="entry name" value="sulf_tusB_dsrH"/>
    <property type="match status" value="1"/>
</dbReference>
<dbReference type="OrthoDB" id="9795117at2"/>
<dbReference type="SUPFAM" id="SSF75169">
    <property type="entry name" value="DsrEFH-like"/>
    <property type="match status" value="1"/>
</dbReference>
<comment type="caution">
    <text evidence="1">The sequence shown here is derived from an EMBL/GenBank/DDBJ whole genome shotgun (WGS) entry which is preliminary data.</text>
</comment>
<evidence type="ECO:0000313" key="1">
    <source>
        <dbReference type="EMBL" id="KAA0696729.1"/>
    </source>
</evidence>
<reference evidence="1 2" key="1">
    <citation type="submission" date="2018-07" db="EMBL/GenBank/DDBJ databases">
        <title>Pseudomonas laoshanensis sp. nov., isolated from soil.</title>
        <authorList>
            <person name="Sun J."/>
            <person name="Yu L."/>
            <person name="Wang M."/>
            <person name="Zhang C."/>
        </authorList>
    </citation>
    <scope>NUCLEOTIDE SEQUENCE [LARGE SCALE GENOMIC DNA]</scope>
    <source>
        <strain evidence="1 2">Y22</strain>
    </source>
</reference>
<dbReference type="Gene3D" id="3.40.1260.10">
    <property type="entry name" value="DsrEFH-like"/>
    <property type="match status" value="1"/>
</dbReference>
<dbReference type="InterPro" id="IPR027396">
    <property type="entry name" value="DsrEFH-like"/>
</dbReference>
<keyword evidence="2" id="KW-1185">Reference proteome</keyword>
<evidence type="ECO:0000313" key="2">
    <source>
        <dbReference type="Proteomes" id="UP000463138"/>
    </source>
</evidence>
<gene>
    <name evidence="1" type="primary">dsrH</name>
    <name evidence="1" type="ORF">DT594_05235</name>
</gene>
<dbReference type="GO" id="GO:1990228">
    <property type="term" value="C:sulfurtransferase complex"/>
    <property type="evidence" value="ECO:0007669"/>
    <property type="project" value="TreeGrafter"/>
</dbReference>
<sequence length="99" mass="10747">MLHILRHSPHSDGRFASCLRVLAGEDGVLLTEEAVYALLRDSATAAQLSLVPAAVQFYVLEADVLARGLPLDDLPARVEVIDYLGMVAICAKFPKVVSW</sequence>
<accession>A0A7V7GWL7</accession>
<name>A0A7V7GWL7_9GAMM</name>
<organism evidence="1 2">
    <name type="scientific">Halopseudomonas laoshanensis</name>
    <dbReference type="NCBI Taxonomy" id="2268758"/>
    <lineage>
        <taxon>Bacteria</taxon>
        <taxon>Pseudomonadati</taxon>
        <taxon>Pseudomonadota</taxon>
        <taxon>Gammaproteobacteria</taxon>
        <taxon>Pseudomonadales</taxon>
        <taxon>Pseudomonadaceae</taxon>
        <taxon>Halopseudomonas</taxon>
    </lineage>
</organism>
<protein>
    <submittedName>
        <fullName evidence="1">Sulfurtransferase complex subunit TusB</fullName>
    </submittedName>
</protein>
<dbReference type="InterPro" id="IPR007215">
    <property type="entry name" value="Sulphur_relay_TusB/DsrH"/>
</dbReference>
<dbReference type="GO" id="GO:0016740">
    <property type="term" value="F:transferase activity"/>
    <property type="evidence" value="ECO:0007669"/>
    <property type="project" value="UniProtKB-KW"/>
</dbReference>
<dbReference type="PANTHER" id="PTHR37526:SF1">
    <property type="entry name" value="PROTEIN TUSB"/>
    <property type="match status" value="1"/>
</dbReference>
<dbReference type="EMBL" id="QOVF01000001">
    <property type="protein sequence ID" value="KAA0696729.1"/>
    <property type="molecule type" value="Genomic_DNA"/>
</dbReference>
<dbReference type="AlphaFoldDB" id="A0A7V7GWL7"/>
<dbReference type="RefSeq" id="WP_149331664.1">
    <property type="nucleotide sequence ID" value="NZ_QOVF01000001.1"/>
</dbReference>